<keyword evidence="2" id="KW-1185">Reference proteome</keyword>
<dbReference type="SUPFAM" id="SSF102405">
    <property type="entry name" value="MCP/YpsA-like"/>
    <property type="match status" value="1"/>
</dbReference>
<dbReference type="RefSeq" id="WP_310773083.1">
    <property type="nucleotide sequence ID" value="NZ_JBHRWR010000022.1"/>
</dbReference>
<dbReference type="PANTHER" id="PTHR43393:SF3">
    <property type="entry name" value="LYSINE DECARBOXYLASE-LIKE PROTEIN"/>
    <property type="match status" value="1"/>
</dbReference>
<reference evidence="2" key="1">
    <citation type="journal article" date="2019" name="Int. J. Syst. Evol. Microbiol.">
        <title>The Global Catalogue of Microorganisms (GCM) 10K type strain sequencing project: providing services to taxonomists for standard genome sequencing and annotation.</title>
        <authorList>
            <consortium name="The Broad Institute Genomics Platform"/>
            <consortium name="The Broad Institute Genome Sequencing Center for Infectious Disease"/>
            <person name="Wu L."/>
            <person name="Ma J."/>
        </authorList>
    </citation>
    <scope>NUCLEOTIDE SEQUENCE [LARGE SCALE GENOMIC DNA]</scope>
    <source>
        <strain evidence="2">CGMCC 4.7035</strain>
    </source>
</reference>
<dbReference type="Proteomes" id="UP001595701">
    <property type="component" value="Unassembled WGS sequence"/>
</dbReference>
<dbReference type="NCBIfam" id="TIGR00725">
    <property type="entry name" value="TIGR00725 family protein"/>
    <property type="match status" value="1"/>
</dbReference>
<comment type="caution">
    <text evidence="1">The sequence shown here is derived from an EMBL/GenBank/DDBJ whole genome shotgun (WGS) entry which is preliminary data.</text>
</comment>
<dbReference type="Pfam" id="PF18306">
    <property type="entry name" value="LDcluster4"/>
    <property type="match status" value="1"/>
</dbReference>
<evidence type="ECO:0000313" key="2">
    <source>
        <dbReference type="Proteomes" id="UP001595701"/>
    </source>
</evidence>
<name>A0ABV7SL70_9ACTN</name>
<proteinExistence type="predicted"/>
<accession>A0ABV7SL70</accession>
<sequence>MAVQVAVCGPARCGEREWSLAYELGRLLAERGAVVICGGYGGVMAAVAAGARSRDGLVVGVLSEADRAGAGPDLSAAVATGLGQARNSVIIHSGDAVVVVGGSWGTLSELALAMRRGGVPVIQLGDGWRPIDAEGRDLPGVLHARTPAEALDLTGLWDSPEPRPAK</sequence>
<dbReference type="Gene3D" id="3.40.50.450">
    <property type="match status" value="1"/>
</dbReference>
<dbReference type="EMBL" id="JBHRWR010000022">
    <property type="protein sequence ID" value="MFC3577041.1"/>
    <property type="molecule type" value="Genomic_DNA"/>
</dbReference>
<dbReference type="InterPro" id="IPR005268">
    <property type="entry name" value="CHP00725"/>
</dbReference>
<protein>
    <submittedName>
        <fullName evidence="1">TIGR00725 family protein</fullName>
    </submittedName>
</protein>
<gene>
    <name evidence="1" type="ORF">ACFOZ0_27925</name>
</gene>
<dbReference type="PANTHER" id="PTHR43393">
    <property type="entry name" value="CYTOKININ RIBOSIDE 5'-MONOPHOSPHATE PHOSPHORIBOHYDROLASE"/>
    <property type="match status" value="1"/>
</dbReference>
<dbReference type="InterPro" id="IPR041164">
    <property type="entry name" value="LDcluster4"/>
</dbReference>
<organism evidence="1 2">
    <name type="scientific">Streptomyces yaanensis</name>
    <dbReference type="NCBI Taxonomy" id="1142239"/>
    <lineage>
        <taxon>Bacteria</taxon>
        <taxon>Bacillati</taxon>
        <taxon>Actinomycetota</taxon>
        <taxon>Actinomycetes</taxon>
        <taxon>Kitasatosporales</taxon>
        <taxon>Streptomycetaceae</taxon>
        <taxon>Streptomyces</taxon>
    </lineage>
</organism>
<dbReference type="InterPro" id="IPR052341">
    <property type="entry name" value="LOG_family_nucleotidases"/>
</dbReference>
<evidence type="ECO:0000313" key="1">
    <source>
        <dbReference type="EMBL" id="MFC3577041.1"/>
    </source>
</evidence>